<keyword evidence="5" id="KW-0175">Coiled coil</keyword>
<evidence type="ECO:0000256" key="2">
    <source>
        <dbReference type="ARBA" id="ARBA00012438"/>
    </source>
</evidence>
<dbReference type="SUPFAM" id="SSF55874">
    <property type="entry name" value="ATPase domain of HSP90 chaperone/DNA topoisomerase II/histidine kinase"/>
    <property type="match status" value="1"/>
</dbReference>
<dbReference type="GO" id="GO:0000155">
    <property type="term" value="F:phosphorelay sensor kinase activity"/>
    <property type="evidence" value="ECO:0007669"/>
    <property type="project" value="InterPro"/>
</dbReference>
<dbReference type="CDD" id="cd00156">
    <property type="entry name" value="REC"/>
    <property type="match status" value="1"/>
</dbReference>
<dbReference type="SMART" id="SM00388">
    <property type="entry name" value="HisKA"/>
    <property type="match status" value="1"/>
</dbReference>
<feature type="domain" description="Response regulatory" evidence="7">
    <location>
        <begin position="10"/>
        <end position="125"/>
    </location>
</feature>
<dbReference type="PROSITE" id="PS50109">
    <property type="entry name" value="HIS_KIN"/>
    <property type="match status" value="1"/>
</dbReference>
<dbReference type="InterPro" id="IPR003661">
    <property type="entry name" value="HisK_dim/P_dom"/>
</dbReference>
<evidence type="ECO:0000313" key="8">
    <source>
        <dbReference type="EMBL" id="XBO37373.1"/>
    </source>
</evidence>
<dbReference type="EMBL" id="CP157484">
    <property type="protein sequence ID" value="XBO37373.1"/>
    <property type="molecule type" value="Genomic_DNA"/>
</dbReference>
<feature type="domain" description="Response regulatory" evidence="7">
    <location>
        <begin position="424"/>
        <end position="536"/>
    </location>
</feature>
<dbReference type="RefSeq" id="WP_406854193.1">
    <property type="nucleotide sequence ID" value="NZ_CP157484.1"/>
</dbReference>
<dbReference type="InterPro" id="IPR001789">
    <property type="entry name" value="Sig_transdc_resp-reg_receiver"/>
</dbReference>
<dbReference type="SUPFAM" id="SSF52172">
    <property type="entry name" value="CheY-like"/>
    <property type="match status" value="2"/>
</dbReference>
<dbReference type="AlphaFoldDB" id="A0AAU7JAP7"/>
<comment type="catalytic activity">
    <reaction evidence="1">
        <text>ATP + protein L-histidine = ADP + protein N-phospho-L-histidine.</text>
        <dbReference type="EC" id="2.7.13.3"/>
    </reaction>
</comment>
<feature type="domain" description="Histidine kinase" evidence="6">
    <location>
        <begin position="188"/>
        <end position="403"/>
    </location>
</feature>
<dbReference type="Gene3D" id="3.40.50.2300">
    <property type="match status" value="2"/>
</dbReference>
<dbReference type="InterPro" id="IPR005467">
    <property type="entry name" value="His_kinase_dom"/>
</dbReference>
<dbReference type="PANTHER" id="PTHR43065:SF42">
    <property type="entry name" value="TWO-COMPONENT SENSOR PPRA"/>
    <property type="match status" value="1"/>
</dbReference>
<dbReference type="PRINTS" id="PR00344">
    <property type="entry name" value="BCTRLSENSOR"/>
</dbReference>
<dbReference type="PROSITE" id="PS50110">
    <property type="entry name" value="RESPONSE_REGULATORY"/>
    <property type="match status" value="2"/>
</dbReference>
<reference evidence="8" key="1">
    <citation type="submission" date="2024-05" db="EMBL/GenBank/DDBJ databases">
        <authorList>
            <person name="Kim S."/>
            <person name="Heo J."/>
            <person name="Choi H."/>
            <person name="Choi Y."/>
            <person name="Kwon S.-W."/>
            <person name="Kim Y."/>
        </authorList>
    </citation>
    <scope>NUCLEOTIDE SEQUENCE</scope>
    <source>
        <strain evidence="8">KACC 23698</strain>
    </source>
</reference>
<dbReference type="InterPro" id="IPR003594">
    <property type="entry name" value="HATPase_dom"/>
</dbReference>
<organism evidence="8">
    <name type="scientific">Alsobacter sp. KACC 23698</name>
    <dbReference type="NCBI Taxonomy" id="3149229"/>
    <lineage>
        <taxon>Bacteria</taxon>
        <taxon>Pseudomonadati</taxon>
        <taxon>Pseudomonadota</taxon>
        <taxon>Alphaproteobacteria</taxon>
        <taxon>Hyphomicrobiales</taxon>
        <taxon>Alsobacteraceae</taxon>
        <taxon>Alsobacter</taxon>
    </lineage>
</organism>
<feature type="modified residue" description="4-aspartylphosphate" evidence="4">
    <location>
        <position position="59"/>
    </location>
</feature>
<dbReference type="SUPFAM" id="SSF47384">
    <property type="entry name" value="Homodimeric domain of signal transducing histidine kinase"/>
    <property type="match status" value="1"/>
</dbReference>
<dbReference type="Pfam" id="PF00072">
    <property type="entry name" value="Response_reg"/>
    <property type="match status" value="2"/>
</dbReference>
<dbReference type="Gene3D" id="3.30.565.10">
    <property type="entry name" value="Histidine kinase-like ATPase, C-terminal domain"/>
    <property type="match status" value="1"/>
</dbReference>
<dbReference type="InterPro" id="IPR036890">
    <property type="entry name" value="HATPase_C_sf"/>
</dbReference>
<dbReference type="Gene3D" id="1.10.287.130">
    <property type="match status" value="1"/>
</dbReference>
<proteinExistence type="predicted"/>
<dbReference type="Pfam" id="PF00512">
    <property type="entry name" value="HisKA"/>
    <property type="match status" value="1"/>
</dbReference>
<evidence type="ECO:0000256" key="5">
    <source>
        <dbReference type="SAM" id="Coils"/>
    </source>
</evidence>
<evidence type="ECO:0000256" key="3">
    <source>
        <dbReference type="ARBA" id="ARBA00022553"/>
    </source>
</evidence>
<protein>
    <recommendedName>
        <fullName evidence="2">histidine kinase</fullName>
        <ecNumber evidence="2">2.7.13.3</ecNumber>
    </recommendedName>
</protein>
<feature type="coiled-coil region" evidence="5">
    <location>
        <begin position="127"/>
        <end position="179"/>
    </location>
</feature>
<dbReference type="InterPro" id="IPR036097">
    <property type="entry name" value="HisK_dim/P_sf"/>
</dbReference>
<evidence type="ECO:0000259" key="6">
    <source>
        <dbReference type="PROSITE" id="PS50109"/>
    </source>
</evidence>
<name>A0AAU7JAP7_9HYPH</name>
<gene>
    <name evidence="8" type="ORF">ABEG18_16755</name>
</gene>
<evidence type="ECO:0000256" key="1">
    <source>
        <dbReference type="ARBA" id="ARBA00000085"/>
    </source>
</evidence>
<evidence type="ECO:0000259" key="7">
    <source>
        <dbReference type="PROSITE" id="PS50110"/>
    </source>
</evidence>
<dbReference type="EC" id="2.7.13.3" evidence="2"/>
<dbReference type="InterPro" id="IPR004358">
    <property type="entry name" value="Sig_transdc_His_kin-like_C"/>
</dbReference>
<dbReference type="SMART" id="SM00448">
    <property type="entry name" value="REC"/>
    <property type="match status" value="2"/>
</dbReference>
<dbReference type="SMART" id="SM00387">
    <property type="entry name" value="HATPase_c"/>
    <property type="match status" value="1"/>
</dbReference>
<feature type="modified residue" description="4-aspartylphosphate" evidence="4">
    <location>
        <position position="473"/>
    </location>
</feature>
<accession>A0AAU7JAP7</accession>
<dbReference type="CDD" id="cd00082">
    <property type="entry name" value="HisKA"/>
    <property type="match status" value="1"/>
</dbReference>
<sequence length="540" mass="57563">MSQTSAEPQIVLNVDDTEPLRYAKTRTLQRAGYDVVEAGTGADALRMVAERQPAVVLLDIKLPDINGIEICKRIKREHPRILVLQVSASLVASADRAKGLDSGADAYMTQPAEPEELVAAVGALFRIRNAESALLRLNDTLEKRVEERTRELAEANARLQAEIAERAKAEAALVQAQKMEAIGQLTGGIAHDFNNLLAAVVGGLHLIQRRSTEPRVGEIAGHALQAAQRGVKLISQLLAFSRTQELEARPVDINHLISGMQSLLRQSIGPMVEIRTELDPAAGLVLADANQLELALVNLAINARDAMAGGGRIVLATSRTTQPASANAEAWICISVRDNGPGMPPDVKDRAFDPFFTTKPAGQGTGLGLSQVYGVARQLGGHATIDTQPGEGTTVSILLPAAAATAIEEVAPPESEPQLGKQETVLLIEDDADVRSVMSAALLELGYQVVTAVDGDEALRLARVIPVDIAVLDYVMPGLTGAETAKLLKEFLPDLPIVFASGHADTRALAGVPGAHHLLRKPFALHELASRLRDELGRRG</sequence>
<keyword evidence="3 4" id="KW-0597">Phosphoprotein</keyword>
<dbReference type="PANTHER" id="PTHR43065">
    <property type="entry name" value="SENSOR HISTIDINE KINASE"/>
    <property type="match status" value="1"/>
</dbReference>
<evidence type="ECO:0000256" key="4">
    <source>
        <dbReference type="PROSITE-ProRule" id="PRU00169"/>
    </source>
</evidence>
<dbReference type="Pfam" id="PF02518">
    <property type="entry name" value="HATPase_c"/>
    <property type="match status" value="1"/>
</dbReference>
<dbReference type="InterPro" id="IPR011006">
    <property type="entry name" value="CheY-like_superfamily"/>
</dbReference>
<dbReference type="CDD" id="cd17574">
    <property type="entry name" value="REC_OmpR"/>
    <property type="match status" value="1"/>
</dbReference>